<keyword evidence="1" id="KW-1133">Transmembrane helix</keyword>
<accession>A0A1F8EIC1</accession>
<gene>
    <name evidence="2" type="ORF">A2650_04990</name>
</gene>
<name>A0A1F8EIC1_9BACT</name>
<reference evidence="2 3" key="1">
    <citation type="journal article" date="2016" name="Nat. Commun.">
        <title>Thousands of microbial genomes shed light on interconnected biogeochemical processes in an aquifer system.</title>
        <authorList>
            <person name="Anantharaman K."/>
            <person name="Brown C.T."/>
            <person name="Hug L.A."/>
            <person name="Sharon I."/>
            <person name="Castelle C.J."/>
            <person name="Probst A.J."/>
            <person name="Thomas B.C."/>
            <person name="Singh A."/>
            <person name="Wilkins M.J."/>
            <person name="Karaoz U."/>
            <person name="Brodie E.L."/>
            <person name="Williams K.H."/>
            <person name="Hubbard S.S."/>
            <person name="Banfield J.F."/>
        </authorList>
    </citation>
    <scope>NUCLEOTIDE SEQUENCE [LARGE SCALE GENOMIC DNA]</scope>
</reference>
<dbReference type="SUPFAM" id="SSF75011">
    <property type="entry name" value="3-carboxy-cis,cis-mucoante lactonizing enzyme"/>
    <property type="match status" value="1"/>
</dbReference>
<sequence>MYQKSKIKNQKLLQKGFSTLELLIATAILLTAISGMILVVFGNQTVSLDSQVNNEAIIKANDLVEQARASASVDFNSLADSSDYDFFRQELLVNNVNNCKKTGIASVSWSTDANRPQLINIKTTFTNFSEAIALGGDCGPDNPPPTGWENIICENPGAPSWDFSPSGIPATGIEIKKSGTSTYAIITGDGSSAGQNDFWVVNVTSRALLGVSPVSINTSSGLNDVDVVGNYAFVTNNDTTKQLRVVDISTLTAPVEILSASRSFNAVGAGSEGGKIFYHNNKVYVGSKGYMVSYNELQIFDVTDPTNPSLNPIGSHNVNHIIYDIEVRNEVVGGTAKTLAYLAVSDSVGNKPKLIVLDVTIPASITPLGSGYNPVPNAALYGTVLDVLGNKVYLGRQRGTGSNHDLFSLNINDPSAVSLSDSALLAMGPGTEARGLIASGPILFLITTDNNDGFQAWNISDPADISVIDTCKYPQEALDMEYDGNFIYVVNKSQDALRIIYDNANPFP</sequence>
<comment type="caution">
    <text evidence="2">The sequence shown here is derived from an EMBL/GenBank/DDBJ whole genome shotgun (WGS) entry which is preliminary data.</text>
</comment>
<keyword evidence="1" id="KW-0812">Transmembrane</keyword>
<dbReference type="Proteomes" id="UP000177117">
    <property type="component" value="Unassembled WGS sequence"/>
</dbReference>
<evidence type="ECO:0000256" key="1">
    <source>
        <dbReference type="SAM" id="Phobius"/>
    </source>
</evidence>
<dbReference type="AlphaFoldDB" id="A0A1F8EIC1"/>
<evidence type="ECO:0000313" key="2">
    <source>
        <dbReference type="EMBL" id="OGM99795.1"/>
    </source>
</evidence>
<dbReference type="Pfam" id="PF08309">
    <property type="entry name" value="LVIVD"/>
    <property type="match status" value="2"/>
</dbReference>
<evidence type="ECO:0000313" key="3">
    <source>
        <dbReference type="Proteomes" id="UP000177117"/>
    </source>
</evidence>
<feature type="transmembrane region" description="Helical" evidence="1">
    <location>
        <begin position="20"/>
        <end position="41"/>
    </location>
</feature>
<organism evidence="2 3">
    <name type="scientific">Candidatus Yanofskybacteria bacterium RIFCSPHIGHO2_01_FULL_41_53</name>
    <dbReference type="NCBI Taxonomy" id="1802663"/>
    <lineage>
        <taxon>Bacteria</taxon>
        <taxon>Candidatus Yanofskyibacteriota</taxon>
    </lineage>
</organism>
<protein>
    <submittedName>
        <fullName evidence="2">Uncharacterized protein</fullName>
    </submittedName>
</protein>
<proteinExistence type="predicted"/>
<dbReference type="InterPro" id="IPR013211">
    <property type="entry name" value="LVIVD"/>
</dbReference>
<dbReference type="EMBL" id="MGJD01000035">
    <property type="protein sequence ID" value="OGM99795.1"/>
    <property type="molecule type" value="Genomic_DNA"/>
</dbReference>
<keyword evidence="1" id="KW-0472">Membrane</keyword>